<feature type="region of interest" description="Disordered" evidence="1">
    <location>
        <begin position="218"/>
        <end position="256"/>
    </location>
</feature>
<evidence type="ECO:0000313" key="3">
    <source>
        <dbReference type="EMBL" id="KIJ26685.1"/>
    </source>
</evidence>
<dbReference type="InterPro" id="IPR018712">
    <property type="entry name" value="Tle1-like_cat"/>
</dbReference>
<reference evidence="3 4" key="1">
    <citation type="submission" date="2014-06" db="EMBL/GenBank/DDBJ databases">
        <title>Evolutionary Origins and Diversification of the Mycorrhizal Mutualists.</title>
        <authorList>
            <consortium name="DOE Joint Genome Institute"/>
            <consortium name="Mycorrhizal Genomics Consortium"/>
            <person name="Kohler A."/>
            <person name="Kuo A."/>
            <person name="Nagy L.G."/>
            <person name="Floudas D."/>
            <person name="Copeland A."/>
            <person name="Barry K.W."/>
            <person name="Cichocki N."/>
            <person name="Veneault-Fourrey C."/>
            <person name="LaButti K."/>
            <person name="Lindquist E.A."/>
            <person name="Lipzen A."/>
            <person name="Lundell T."/>
            <person name="Morin E."/>
            <person name="Murat C."/>
            <person name="Riley R."/>
            <person name="Ohm R."/>
            <person name="Sun H."/>
            <person name="Tunlid A."/>
            <person name="Henrissat B."/>
            <person name="Grigoriev I.V."/>
            <person name="Hibbett D.S."/>
            <person name="Martin F."/>
        </authorList>
    </citation>
    <scope>NUCLEOTIDE SEQUENCE [LARGE SCALE GENOMIC DNA]</scope>
    <source>
        <strain evidence="3 4">SS14</strain>
    </source>
</reference>
<feature type="region of interest" description="Disordered" evidence="1">
    <location>
        <begin position="340"/>
        <end position="366"/>
    </location>
</feature>
<dbReference type="OrthoDB" id="3162439at2759"/>
<keyword evidence="4" id="KW-1185">Reference proteome</keyword>
<dbReference type="AlphaFoldDB" id="A0A0C9UN07"/>
<dbReference type="Pfam" id="PF09994">
    <property type="entry name" value="T6SS_Tle1-like_cat"/>
    <property type="match status" value="1"/>
</dbReference>
<name>A0A0C9UN07_SPHS4</name>
<evidence type="ECO:0000259" key="2">
    <source>
        <dbReference type="Pfam" id="PF09994"/>
    </source>
</evidence>
<accession>A0A0C9UN07</accession>
<dbReference type="PANTHER" id="PTHR33840:SF2">
    <property type="entry name" value="TLE1 PHOSPHOLIPASE DOMAIN-CONTAINING PROTEIN"/>
    <property type="match status" value="1"/>
</dbReference>
<feature type="domain" description="T6SS Phospholipase effector Tle1-like catalytic" evidence="2">
    <location>
        <begin position="15"/>
        <end position="298"/>
    </location>
</feature>
<protein>
    <recommendedName>
        <fullName evidence="2">T6SS Phospholipase effector Tle1-like catalytic domain-containing protein</fullName>
    </recommendedName>
</protein>
<dbReference type="PANTHER" id="PTHR33840">
    <property type="match status" value="1"/>
</dbReference>
<dbReference type="Proteomes" id="UP000054279">
    <property type="component" value="Unassembled WGS sequence"/>
</dbReference>
<proteinExistence type="predicted"/>
<dbReference type="EMBL" id="KN837361">
    <property type="protein sequence ID" value="KIJ26685.1"/>
    <property type="molecule type" value="Genomic_DNA"/>
</dbReference>
<sequence>MESAGVPQDAAYTPRTLVLCFDGTDGSYGANNTNIVKFFSLLRRDCPEEQSVYYQPGVGTYEAPGIMGTIRQKIAMLTDSAFAMYLDAHVMGGYTYLMDNYVDGDRICLFGFSRGAYTARALAGMLYKVGLLPKDNTEQIGLAYNMYKGTSKSNAQLATGFRETFSRLVEIEFLGCWDTVSSVGVFWGRHLPFSASTTIIKRFRHAISLDEHRARFQPNTWHRDAPNKSSASGDPESGTLYPSSADKEGLSQPSAGPTQTDVLEVWFAGCHSDVGGGATPSDQVHCLGNIPLRWMLRQIVEAQCGIQFDSDALTQMGIPLSMIYPVATVMSRFARPEVKVKEGKNDTTRSSNVNMLSAPETSGPASDPLYGPEAAQADMEDATQAINDALVQQKIWWLLEIIPFHQSWQDENGRWHNAWRWNLGRPRAIATNPSNLHVTVQQRMNNPSLKYTPRAVWRTKPSANWVV</sequence>
<organism evidence="3 4">
    <name type="scientific">Sphaerobolus stellatus (strain SS14)</name>
    <dbReference type="NCBI Taxonomy" id="990650"/>
    <lineage>
        <taxon>Eukaryota</taxon>
        <taxon>Fungi</taxon>
        <taxon>Dikarya</taxon>
        <taxon>Basidiomycota</taxon>
        <taxon>Agaricomycotina</taxon>
        <taxon>Agaricomycetes</taxon>
        <taxon>Phallomycetidae</taxon>
        <taxon>Geastrales</taxon>
        <taxon>Sphaerobolaceae</taxon>
        <taxon>Sphaerobolus</taxon>
    </lineage>
</organism>
<evidence type="ECO:0000256" key="1">
    <source>
        <dbReference type="SAM" id="MobiDB-lite"/>
    </source>
</evidence>
<dbReference type="InterPro" id="IPR029058">
    <property type="entry name" value="AB_hydrolase_fold"/>
</dbReference>
<feature type="compositionally biased region" description="Polar residues" evidence="1">
    <location>
        <begin position="348"/>
        <end position="364"/>
    </location>
</feature>
<dbReference type="HOGENOM" id="CLU_005049_5_0_1"/>
<gene>
    <name evidence="3" type="ORF">M422DRAFT_38133</name>
</gene>
<dbReference type="SUPFAM" id="SSF53474">
    <property type="entry name" value="alpha/beta-Hydrolases"/>
    <property type="match status" value="1"/>
</dbReference>
<evidence type="ECO:0000313" key="4">
    <source>
        <dbReference type="Proteomes" id="UP000054279"/>
    </source>
</evidence>